<feature type="transmembrane region" description="Helical" evidence="1">
    <location>
        <begin position="355"/>
        <end position="380"/>
    </location>
</feature>
<keyword evidence="1" id="KW-1133">Transmembrane helix</keyword>
<feature type="transmembrane region" description="Helical" evidence="1">
    <location>
        <begin position="98"/>
        <end position="116"/>
    </location>
</feature>
<name>A0A644XXL7_9ZZZZ</name>
<accession>A0A644XXL7</accession>
<reference evidence="2" key="1">
    <citation type="submission" date="2019-08" db="EMBL/GenBank/DDBJ databases">
        <authorList>
            <person name="Kucharzyk K."/>
            <person name="Murdoch R.W."/>
            <person name="Higgins S."/>
            <person name="Loffler F."/>
        </authorList>
    </citation>
    <scope>NUCLEOTIDE SEQUENCE</scope>
</reference>
<evidence type="ECO:0000256" key="1">
    <source>
        <dbReference type="SAM" id="Phobius"/>
    </source>
</evidence>
<dbReference type="AlphaFoldDB" id="A0A644XXL7"/>
<feature type="transmembrane region" description="Helical" evidence="1">
    <location>
        <begin position="74"/>
        <end position="91"/>
    </location>
</feature>
<feature type="transmembrane region" description="Helical" evidence="1">
    <location>
        <begin position="218"/>
        <end position="237"/>
    </location>
</feature>
<feature type="transmembrane region" description="Helical" evidence="1">
    <location>
        <begin position="12"/>
        <end position="31"/>
    </location>
</feature>
<sequence>MFKQKLQISKKIDSALPFLLIAILIGGYIRISPVLDSDFPLNDGGMFYVMIKDLIANHFQIPLFTSYNSLNIPYAYPPLGFYFAAFLNSFLKIEILDILRFVPATFATLSILAFYLLAKEIINDHFQLILAVLIFSFMPASFDWIIMGGGISRAMAFFFSLIDLYFILRLFRSEGKLNILWVALFSSLVILSHPESALHTAAGALAFFLIFGRNKKGILKSALVVGLILLFTLPWWGTVLSKFGFEPFITAGKTGFHRITQLSRLFHFDFTGEYGVKISGALSLVGLFWYLQKKQFFIPVWVLINFLSEPRSATLYLTPAIALLASFALVNIFTWMGESGISESDPKKDTPIKGAAMAVLFLVLFGQWIYSAFTTTLMLSSNTLLSQEDRTAYKWIAQNTPADSRFLVISGKSPLTDQISEWFPALTGRQSVATVQGYEWLSDYNFDTVLEQAQSVQNCYFQDYSCITNWLKYTNKTAEYIYLHNPSFTEGASGQTKYQYSTMNFYDKQNSLVEIYHQGSVVIYRIPESSN</sequence>
<feature type="transmembrane region" description="Helical" evidence="1">
    <location>
        <begin position="313"/>
        <end position="335"/>
    </location>
</feature>
<comment type="caution">
    <text evidence="2">The sequence shown here is derived from an EMBL/GenBank/DDBJ whole genome shotgun (WGS) entry which is preliminary data.</text>
</comment>
<evidence type="ECO:0000313" key="2">
    <source>
        <dbReference type="EMBL" id="MPM20538.1"/>
    </source>
</evidence>
<gene>
    <name evidence="2" type="ORF">SDC9_66969</name>
</gene>
<keyword evidence="1" id="KW-0812">Transmembrane</keyword>
<keyword evidence="1" id="KW-0472">Membrane</keyword>
<dbReference type="EMBL" id="VSSQ01003406">
    <property type="protein sequence ID" value="MPM20538.1"/>
    <property type="molecule type" value="Genomic_DNA"/>
</dbReference>
<protein>
    <submittedName>
        <fullName evidence="2">Uncharacterized protein</fullName>
    </submittedName>
</protein>
<proteinExistence type="predicted"/>
<organism evidence="2">
    <name type="scientific">bioreactor metagenome</name>
    <dbReference type="NCBI Taxonomy" id="1076179"/>
    <lineage>
        <taxon>unclassified sequences</taxon>
        <taxon>metagenomes</taxon>
        <taxon>ecological metagenomes</taxon>
    </lineage>
</organism>
<feature type="transmembrane region" description="Helical" evidence="1">
    <location>
        <begin position="274"/>
        <end position="292"/>
    </location>
</feature>
<feature type="transmembrane region" description="Helical" evidence="1">
    <location>
        <begin position="128"/>
        <end position="147"/>
    </location>
</feature>
<feature type="transmembrane region" description="Helical" evidence="1">
    <location>
        <begin position="178"/>
        <end position="211"/>
    </location>
</feature>
<feature type="transmembrane region" description="Helical" evidence="1">
    <location>
        <begin position="154"/>
        <end position="172"/>
    </location>
</feature>